<feature type="non-terminal residue" evidence="1">
    <location>
        <position position="1"/>
    </location>
</feature>
<dbReference type="EMBL" id="BKCJ011364564">
    <property type="protein sequence ID" value="GFD25942.1"/>
    <property type="molecule type" value="Genomic_DNA"/>
</dbReference>
<gene>
    <name evidence="1" type="ORF">Tci_897911</name>
</gene>
<proteinExistence type="predicted"/>
<protein>
    <submittedName>
        <fullName evidence="1">Uncharacterized protein</fullName>
    </submittedName>
</protein>
<comment type="caution">
    <text evidence="1">The sequence shown here is derived from an EMBL/GenBank/DDBJ whole genome shotgun (WGS) entry which is preliminary data.</text>
</comment>
<accession>A0A699URI2</accession>
<name>A0A699URI2_TANCI</name>
<organism evidence="1">
    <name type="scientific">Tanacetum cinerariifolium</name>
    <name type="common">Dalmatian daisy</name>
    <name type="synonym">Chrysanthemum cinerariifolium</name>
    <dbReference type="NCBI Taxonomy" id="118510"/>
    <lineage>
        <taxon>Eukaryota</taxon>
        <taxon>Viridiplantae</taxon>
        <taxon>Streptophyta</taxon>
        <taxon>Embryophyta</taxon>
        <taxon>Tracheophyta</taxon>
        <taxon>Spermatophyta</taxon>
        <taxon>Magnoliopsida</taxon>
        <taxon>eudicotyledons</taxon>
        <taxon>Gunneridae</taxon>
        <taxon>Pentapetalae</taxon>
        <taxon>asterids</taxon>
        <taxon>campanulids</taxon>
        <taxon>Asterales</taxon>
        <taxon>Asteraceae</taxon>
        <taxon>Asteroideae</taxon>
        <taxon>Anthemideae</taxon>
        <taxon>Anthemidinae</taxon>
        <taxon>Tanacetum</taxon>
    </lineage>
</organism>
<reference evidence="1" key="1">
    <citation type="journal article" date="2019" name="Sci. Rep.">
        <title>Draft genome of Tanacetum cinerariifolium, the natural source of mosquito coil.</title>
        <authorList>
            <person name="Yamashiro T."/>
            <person name="Shiraishi A."/>
            <person name="Satake H."/>
            <person name="Nakayama K."/>
        </authorList>
    </citation>
    <scope>NUCLEOTIDE SEQUENCE</scope>
</reference>
<dbReference type="AlphaFoldDB" id="A0A699URI2"/>
<evidence type="ECO:0000313" key="1">
    <source>
        <dbReference type="EMBL" id="GFD25942.1"/>
    </source>
</evidence>
<sequence>RYKDKVGMKIPAWMISEAMKHAKHYQMYAEVFGIDVPLTQSQPTESTQGTYRTPRAMIACFPPFGI</sequence>